<feature type="compositionally biased region" description="Low complexity" evidence="5">
    <location>
        <begin position="350"/>
        <end position="361"/>
    </location>
</feature>
<feature type="region of interest" description="Disordered" evidence="5">
    <location>
        <begin position="138"/>
        <end position="168"/>
    </location>
</feature>
<evidence type="ECO:0000256" key="5">
    <source>
        <dbReference type="SAM" id="MobiDB-lite"/>
    </source>
</evidence>
<dbReference type="Gene3D" id="6.10.140.390">
    <property type="match status" value="1"/>
</dbReference>
<accession>A0A914XIB3</accession>
<dbReference type="Pfam" id="PF12796">
    <property type="entry name" value="Ank_2"/>
    <property type="match status" value="1"/>
</dbReference>
<evidence type="ECO:0000256" key="1">
    <source>
        <dbReference type="ARBA" id="ARBA00022473"/>
    </source>
</evidence>
<organism evidence="6 7">
    <name type="scientific">Plectus sambesii</name>
    <dbReference type="NCBI Taxonomy" id="2011161"/>
    <lineage>
        <taxon>Eukaryota</taxon>
        <taxon>Metazoa</taxon>
        <taxon>Ecdysozoa</taxon>
        <taxon>Nematoda</taxon>
        <taxon>Chromadorea</taxon>
        <taxon>Plectida</taxon>
        <taxon>Plectina</taxon>
        <taxon>Plectoidea</taxon>
        <taxon>Plectidae</taxon>
        <taxon>Plectus</taxon>
    </lineage>
</organism>
<dbReference type="Proteomes" id="UP000887566">
    <property type="component" value="Unplaced"/>
</dbReference>
<dbReference type="PANTHER" id="PTHR24179">
    <property type="entry name" value="PROTEIN PHOSPHATASE 1 REGULATORY SUBUNIT 12"/>
    <property type="match status" value="1"/>
</dbReference>
<dbReference type="GO" id="GO:0019208">
    <property type="term" value="F:phosphatase regulator activity"/>
    <property type="evidence" value="ECO:0007669"/>
    <property type="project" value="TreeGrafter"/>
</dbReference>
<proteinExistence type="inferred from homology"/>
<dbReference type="GO" id="GO:0005737">
    <property type="term" value="C:cytoplasm"/>
    <property type="evidence" value="ECO:0007669"/>
    <property type="project" value="TreeGrafter"/>
</dbReference>
<evidence type="ECO:0000256" key="3">
    <source>
        <dbReference type="ARBA" id="ARBA00038386"/>
    </source>
</evidence>
<dbReference type="InterPro" id="IPR051226">
    <property type="entry name" value="PP1_Regulatory_Subunit"/>
</dbReference>
<feature type="compositionally biased region" description="Polar residues" evidence="5">
    <location>
        <begin position="378"/>
        <end position="390"/>
    </location>
</feature>
<dbReference type="PANTHER" id="PTHR24179:SF21">
    <property type="entry name" value="MYOSIN BINDING SUBUNIT, ISOFORM O"/>
    <property type="match status" value="1"/>
</dbReference>
<feature type="compositionally biased region" description="Basic residues" evidence="5">
    <location>
        <begin position="406"/>
        <end position="418"/>
    </location>
</feature>
<dbReference type="GO" id="GO:0004857">
    <property type="term" value="F:enzyme inhibitor activity"/>
    <property type="evidence" value="ECO:0007669"/>
    <property type="project" value="TreeGrafter"/>
</dbReference>
<feature type="compositionally biased region" description="Polar residues" evidence="5">
    <location>
        <begin position="419"/>
        <end position="430"/>
    </location>
</feature>
<evidence type="ECO:0000313" key="6">
    <source>
        <dbReference type="Proteomes" id="UP000887566"/>
    </source>
</evidence>
<feature type="region of interest" description="Disordered" evidence="5">
    <location>
        <begin position="339"/>
        <end position="447"/>
    </location>
</feature>
<feature type="compositionally biased region" description="Basic and acidic residues" evidence="5">
    <location>
        <begin position="396"/>
        <end position="405"/>
    </location>
</feature>
<feature type="repeat" description="ANK" evidence="4">
    <location>
        <begin position="75"/>
        <end position="107"/>
    </location>
</feature>
<dbReference type="WBParaSite" id="PSAMB.scaffold881size39522.g9367.t1">
    <property type="protein sequence ID" value="PSAMB.scaffold881size39522.g9367.t1"/>
    <property type="gene ID" value="PSAMB.scaffold881size39522.g9367"/>
</dbReference>
<dbReference type="SUPFAM" id="SSF48403">
    <property type="entry name" value="Ankyrin repeat"/>
    <property type="match status" value="1"/>
</dbReference>
<feature type="region of interest" description="Disordered" evidence="5">
    <location>
        <begin position="1"/>
        <end position="20"/>
    </location>
</feature>
<protein>
    <submittedName>
        <fullName evidence="7">Uncharacterized protein</fullName>
    </submittedName>
</protein>
<feature type="compositionally biased region" description="Low complexity" evidence="5">
    <location>
        <begin position="141"/>
        <end position="154"/>
    </location>
</feature>
<dbReference type="InterPro" id="IPR002110">
    <property type="entry name" value="Ankyrin_rpt"/>
</dbReference>
<comment type="similarity">
    <text evidence="3">Belongs to the NRARP family.</text>
</comment>
<feature type="region of interest" description="Disordered" evidence="5">
    <location>
        <begin position="211"/>
        <end position="248"/>
    </location>
</feature>
<keyword evidence="6" id="KW-1185">Reference proteome</keyword>
<dbReference type="PROSITE" id="PS50297">
    <property type="entry name" value="ANK_REP_REGION"/>
    <property type="match status" value="1"/>
</dbReference>
<feature type="compositionally biased region" description="Polar residues" evidence="5">
    <location>
        <begin position="236"/>
        <end position="248"/>
    </location>
</feature>
<evidence type="ECO:0000256" key="4">
    <source>
        <dbReference type="PROSITE-ProRule" id="PRU00023"/>
    </source>
</evidence>
<dbReference type="InterPro" id="IPR036770">
    <property type="entry name" value="Ankyrin_rpt-contain_sf"/>
</dbReference>
<reference evidence="7" key="1">
    <citation type="submission" date="2022-11" db="UniProtKB">
        <authorList>
            <consortium name="WormBaseParasite"/>
        </authorList>
    </citation>
    <scope>IDENTIFICATION</scope>
</reference>
<keyword evidence="2" id="KW-0677">Repeat</keyword>
<dbReference type="Gene3D" id="1.25.40.20">
    <property type="entry name" value="Ankyrin repeat-containing domain"/>
    <property type="match status" value="1"/>
</dbReference>
<dbReference type="AlphaFoldDB" id="A0A914XIB3"/>
<keyword evidence="4" id="KW-0040">ANK repeat</keyword>
<keyword evidence="1" id="KW-0217">Developmental protein</keyword>
<evidence type="ECO:0000256" key="2">
    <source>
        <dbReference type="ARBA" id="ARBA00022737"/>
    </source>
</evidence>
<evidence type="ECO:0000313" key="7">
    <source>
        <dbReference type="WBParaSite" id="PSAMB.scaffold881size39522.g9367.t1"/>
    </source>
</evidence>
<dbReference type="PROSITE" id="PS50088">
    <property type="entry name" value="ANK_REPEAT"/>
    <property type="match status" value="1"/>
</dbReference>
<name>A0A914XIB3_9BILA</name>
<sequence>MYLQNAQGHSRPPPPDLAACGRRKRSLLLPGTRRCISRALSRDDLFTFSLSSVAKASPASLLLQAGADVNARDKDGWTPLHGAAHWGERQACEALVENGADFATQSFAGQTPLDVADEEILAFLQELKKSSAAKRSKLKEVSPVSIASSDSESSIVHKRKNSVTRLSTEEKVALAKRDEADEHEELLRQRKPVAVVASDVIVEPPPVLPVQVQPVQPQQPSQPPPAQPAATEKESTSSPVETPTGTAASIRTRFPAFESAETGQTPVRPSWQLDGKRATPTFAAPLAPSPSTPAVAASTTAVGGSVIRSASGPVTTTMNPWVRNPHGFTAFLASRQQTRPPMVTRPPPLMTSSLLSSSTTMDGPRPPFSAPVVAPKIQSVSTYQLRSFTPPQQPVMREESESERKAKSKQQRQARRSTQRFARSAGQSVTPIVCGEKERSDEQSGLSAGRRLWSARRVLLWWSFDDDRCLPSPVAARVLNEANFVRWTPGRRASVRVSGKDQQETADSHSRPVSFLSSPVGDRLTVRLTTRLVARRRRFRNLIAPVGAPSTKKIARS</sequence>